<dbReference type="EMBL" id="JACRSQ010000009">
    <property type="protein sequence ID" value="MBC8543388.1"/>
    <property type="molecule type" value="Genomic_DNA"/>
</dbReference>
<dbReference type="Pfam" id="PF13443">
    <property type="entry name" value="HTH_26"/>
    <property type="match status" value="1"/>
</dbReference>
<evidence type="ECO:0000259" key="1">
    <source>
        <dbReference type="Pfam" id="PF13443"/>
    </source>
</evidence>
<dbReference type="PANTHER" id="PTHR37301">
    <property type="entry name" value="DNA-BINDING PROTEIN-RELATED"/>
    <property type="match status" value="1"/>
</dbReference>
<dbReference type="Proteomes" id="UP000657006">
    <property type="component" value="Unassembled WGS sequence"/>
</dbReference>
<feature type="domain" description="HTH cro/C1-type" evidence="1">
    <location>
        <begin position="7"/>
        <end position="67"/>
    </location>
</feature>
<organism evidence="2 3">
    <name type="scientific">Bianquea renquensis</name>
    <dbReference type="NCBI Taxonomy" id="2763661"/>
    <lineage>
        <taxon>Bacteria</taxon>
        <taxon>Bacillati</taxon>
        <taxon>Bacillota</taxon>
        <taxon>Clostridia</taxon>
        <taxon>Eubacteriales</taxon>
        <taxon>Bianqueaceae</taxon>
        <taxon>Bianquea</taxon>
    </lineage>
</organism>
<proteinExistence type="predicted"/>
<evidence type="ECO:0000313" key="3">
    <source>
        <dbReference type="Proteomes" id="UP000657006"/>
    </source>
</evidence>
<dbReference type="RefSeq" id="WP_177715456.1">
    <property type="nucleotide sequence ID" value="NZ_JACRSQ010000009.1"/>
</dbReference>
<dbReference type="SUPFAM" id="SSF47413">
    <property type="entry name" value="lambda repressor-like DNA-binding domains"/>
    <property type="match status" value="1"/>
</dbReference>
<reference evidence="2" key="1">
    <citation type="submission" date="2020-08" db="EMBL/GenBank/DDBJ databases">
        <title>Genome public.</title>
        <authorList>
            <person name="Liu C."/>
            <person name="Sun Q."/>
        </authorList>
    </citation>
    <scope>NUCLEOTIDE SEQUENCE</scope>
    <source>
        <strain evidence="2">NSJ-32</strain>
    </source>
</reference>
<name>A0A926DSX9_9FIRM</name>
<dbReference type="PANTHER" id="PTHR37301:SF1">
    <property type="entry name" value="DNA-BINDING PROTEIN"/>
    <property type="match status" value="1"/>
</dbReference>
<evidence type="ECO:0000313" key="2">
    <source>
        <dbReference type="EMBL" id="MBC8543388.1"/>
    </source>
</evidence>
<dbReference type="AlphaFoldDB" id="A0A926DSX9"/>
<gene>
    <name evidence="2" type="ORF">H8730_07505</name>
</gene>
<comment type="caution">
    <text evidence="2">The sequence shown here is derived from an EMBL/GenBank/DDBJ whole genome shotgun (WGS) entry which is preliminary data.</text>
</comment>
<dbReference type="Gene3D" id="1.10.260.40">
    <property type="entry name" value="lambda repressor-like DNA-binding domains"/>
    <property type="match status" value="1"/>
</dbReference>
<dbReference type="InterPro" id="IPR001387">
    <property type="entry name" value="Cro/C1-type_HTH"/>
</dbReference>
<protein>
    <submittedName>
        <fullName evidence="2">Helix-turn-helix transcriptional regulator</fullName>
    </submittedName>
</protein>
<sequence length="72" mass="8101">MAVSYKKLLHLMIEREISNAELMRKANISANIISKIKNGQYMALDKVENICVALSCTPDDILEFVPDCGKEE</sequence>
<dbReference type="GO" id="GO:0003677">
    <property type="term" value="F:DNA binding"/>
    <property type="evidence" value="ECO:0007669"/>
    <property type="project" value="InterPro"/>
</dbReference>
<accession>A0A926DSX9</accession>
<keyword evidence="3" id="KW-1185">Reference proteome</keyword>
<dbReference type="InterPro" id="IPR010982">
    <property type="entry name" value="Lambda_DNA-bd_dom_sf"/>
</dbReference>